<dbReference type="PATRIC" id="fig|1395516.4.peg.4128"/>
<dbReference type="Proteomes" id="UP000024771">
    <property type="component" value="Chromosome"/>
</dbReference>
<accession>V8R511</accession>
<proteinExistence type="predicted"/>
<sequence>MNHAESPSSLSVSVEEAARLTSHSRSGIYEVIASGDLKAFKLGRRRLILMTELKAWIERAAKDGAR</sequence>
<dbReference type="GO" id="GO:0003677">
    <property type="term" value="F:DNA binding"/>
    <property type="evidence" value="ECO:0007669"/>
    <property type="project" value="UniProtKB-KW"/>
</dbReference>
<dbReference type="NCBIfam" id="TIGR01764">
    <property type="entry name" value="excise"/>
    <property type="match status" value="1"/>
</dbReference>
<name>V8R511_9PSED</name>
<dbReference type="InterPro" id="IPR010093">
    <property type="entry name" value="SinI_DNA-bd"/>
</dbReference>
<gene>
    <name evidence="2" type="ORF">PMO01_20330</name>
</gene>
<dbReference type="RefSeq" id="WP_024013994.1">
    <property type="nucleotide sequence ID" value="NZ_CM002330.1"/>
</dbReference>
<dbReference type="Pfam" id="PF12728">
    <property type="entry name" value="HTH_17"/>
    <property type="match status" value="1"/>
</dbReference>
<protein>
    <submittedName>
        <fullName evidence="2">DNA-binding protein</fullName>
    </submittedName>
</protein>
<evidence type="ECO:0000313" key="2">
    <source>
        <dbReference type="EMBL" id="ETF06645.1"/>
    </source>
</evidence>
<organism evidence="2">
    <name type="scientific">Pseudomonas moraviensis R28-S</name>
    <dbReference type="NCBI Taxonomy" id="1395516"/>
    <lineage>
        <taxon>Bacteria</taxon>
        <taxon>Pseudomonadati</taxon>
        <taxon>Pseudomonadota</taxon>
        <taxon>Gammaproteobacteria</taxon>
        <taxon>Pseudomonadales</taxon>
        <taxon>Pseudomonadaceae</taxon>
        <taxon>Pseudomonas</taxon>
    </lineage>
</organism>
<dbReference type="InterPro" id="IPR041657">
    <property type="entry name" value="HTH_17"/>
</dbReference>
<comment type="caution">
    <text evidence="2">The sequence shown here is derived from an EMBL/GenBank/DDBJ whole genome shotgun (WGS) entry which is preliminary data.</text>
</comment>
<dbReference type="AlphaFoldDB" id="V8R511"/>
<dbReference type="EMBL" id="AYMZ01000008">
    <property type="protein sequence ID" value="ETF06645.1"/>
    <property type="molecule type" value="Genomic_DNA"/>
</dbReference>
<feature type="domain" description="Helix-turn-helix" evidence="1">
    <location>
        <begin position="13"/>
        <end position="59"/>
    </location>
</feature>
<reference evidence="2" key="1">
    <citation type="journal article" date="2014" name="Genome Announc.">
        <title>Draft Genome Sequence of Pseudomonas moraviensis R28-S.</title>
        <authorList>
            <person name="Hunter S.S."/>
            <person name="Yano H."/>
            <person name="Loftie-Eaton W."/>
            <person name="Hughes J."/>
            <person name="De Gelder L."/>
            <person name="Stragier P."/>
            <person name="De Vos P."/>
            <person name="Settles M.L."/>
            <person name="Top E.M."/>
        </authorList>
    </citation>
    <scope>NUCLEOTIDE SEQUENCE [LARGE SCALE GENOMIC DNA]</scope>
    <source>
        <strain evidence="2">R28-S</strain>
    </source>
</reference>
<dbReference type="HOGENOM" id="CLU_140176_14_3_6"/>
<keyword evidence="2" id="KW-0238">DNA-binding</keyword>
<evidence type="ECO:0000259" key="1">
    <source>
        <dbReference type="Pfam" id="PF12728"/>
    </source>
</evidence>